<evidence type="ECO:0000256" key="1">
    <source>
        <dbReference type="SAM" id="MobiDB-lite"/>
    </source>
</evidence>
<sequence>MSDVVDLAAEMAAARKRRTEQTARAIRDSRVLAVRSAARPGSTEVEIEELARSFYPRLSPELLAEVTGLVCNLQRGGSTRPPRHDEEQEIAPPEL</sequence>
<accession>A0A6J4LXR0</accession>
<proteinExistence type="predicted"/>
<organism evidence="2">
    <name type="scientific">uncultured Gemmatimonadota bacterium</name>
    <dbReference type="NCBI Taxonomy" id="203437"/>
    <lineage>
        <taxon>Bacteria</taxon>
        <taxon>Pseudomonadati</taxon>
        <taxon>Gemmatimonadota</taxon>
        <taxon>environmental samples</taxon>
    </lineage>
</organism>
<protein>
    <submittedName>
        <fullName evidence="2">Uncharacterized protein</fullName>
    </submittedName>
</protein>
<evidence type="ECO:0000313" key="2">
    <source>
        <dbReference type="EMBL" id="CAA9342714.1"/>
    </source>
</evidence>
<reference evidence="2" key="1">
    <citation type="submission" date="2020-02" db="EMBL/GenBank/DDBJ databases">
        <authorList>
            <person name="Meier V. D."/>
        </authorList>
    </citation>
    <scope>NUCLEOTIDE SEQUENCE</scope>
    <source>
        <strain evidence="2">AVDCRST_MAG68</strain>
    </source>
</reference>
<dbReference type="EMBL" id="CADCTW010000147">
    <property type="protein sequence ID" value="CAA9342714.1"/>
    <property type="molecule type" value="Genomic_DNA"/>
</dbReference>
<feature type="region of interest" description="Disordered" evidence="1">
    <location>
        <begin position="74"/>
        <end position="95"/>
    </location>
</feature>
<dbReference type="AlphaFoldDB" id="A0A6J4LXR0"/>
<gene>
    <name evidence="2" type="ORF">AVDCRST_MAG68-3079</name>
</gene>
<name>A0A6J4LXR0_9BACT</name>